<feature type="transmembrane region" description="Helical" evidence="5">
    <location>
        <begin position="46"/>
        <end position="67"/>
    </location>
</feature>
<dbReference type="SUPFAM" id="SSF63380">
    <property type="entry name" value="Riboflavin synthase domain-like"/>
    <property type="match status" value="1"/>
</dbReference>
<proteinExistence type="predicted"/>
<evidence type="ECO:0000256" key="2">
    <source>
        <dbReference type="ARBA" id="ARBA00022692"/>
    </source>
</evidence>
<dbReference type="SFLD" id="SFLDS00052">
    <property type="entry name" value="Ferric_Reductase_Domain"/>
    <property type="match status" value="1"/>
</dbReference>
<gene>
    <name evidence="7" type="ORF">IQ247_04295</name>
</gene>
<feature type="transmembrane region" description="Helical" evidence="5">
    <location>
        <begin position="12"/>
        <end position="34"/>
    </location>
</feature>
<reference evidence="7" key="1">
    <citation type="submission" date="2020-10" db="EMBL/GenBank/DDBJ databases">
        <authorList>
            <person name="Castelo-Branco R."/>
            <person name="Eusebio N."/>
            <person name="Adriana R."/>
            <person name="Vieira A."/>
            <person name="Brugerolle De Fraissinette N."/>
            <person name="Rezende De Castro R."/>
            <person name="Schneider M.P."/>
            <person name="Vasconcelos V."/>
            <person name="Leao P.N."/>
        </authorList>
    </citation>
    <scope>NUCLEOTIDE SEQUENCE</scope>
    <source>
        <strain evidence="7">LEGE 06105</strain>
    </source>
</reference>
<organism evidence="7 8">
    <name type="scientific">Plectonema cf. radiosum LEGE 06105</name>
    <dbReference type="NCBI Taxonomy" id="945769"/>
    <lineage>
        <taxon>Bacteria</taxon>
        <taxon>Bacillati</taxon>
        <taxon>Cyanobacteriota</taxon>
        <taxon>Cyanophyceae</taxon>
        <taxon>Oscillatoriophycideae</taxon>
        <taxon>Oscillatoriales</taxon>
        <taxon>Microcoleaceae</taxon>
        <taxon>Plectonema</taxon>
    </lineage>
</organism>
<dbReference type="GO" id="GO:0016491">
    <property type="term" value="F:oxidoreductase activity"/>
    <property type="evidence" value="ECO:0007669"/>
    <property type="project" value="InterPro"/>
</dbReference>
<dbReference type="PRINTS" id="PR00410">
    <property type="entry name" value="PHEHYDRXLASE"/>
</dbReference>
<protein>
    <submittedName>
        <fullName evidence="7">Ferric reductase-like transmembrane domain-containing protein</fullName>
    </submittedName>
</protein>
<dbReference type="EMBL" id="JADEWL010000009">
    <property type="protein sequence ID" value="MBE9211948.1"/>
    <property type="molecule type" value="Genomic_DNA"/>
</dbReference>
<dbReference type="InterPro" id="IPR017938">
    <property type="entry name" value="Riboflavin_synthase-like_b-brl"/>
</dbReference>
<evidence type="ECO:0000256" key="4">
    <source>
        <dbReference type="ARBA" id="ARBA00023136"/>
    </source>
</evidence>
<dbReference type="SUPFAM" id="SSF52343">
    <property type="entry name" value="Ferredoxin reductase-like, C-terminal NADP-linked domain"/>
    <property type="match status" value="1"/>
</dbReference>
<feature type="transmembrane region" description="Helical" evidence="5">
    <location>
        <begin position="156"/>
        <end position="180"/>
    </location>
</feature>
<evidence type="ECO:0000256" key="1">
    <source>
        <dbReference type="ARBA" id="ARBA00004141"/>
    </source>
</evidence>
<accession>A0A8J7EY51</accession>
<dbReference type="Pfam" id="PF00175">
    <property type="entry name" value="NAD_binding_1"/>
    <property type="match status" value="1"/>
</dbReference>
<evidence type="ECO:0000256" key="5">
    <source>
        <dbReference type="SAM" id="Phobius"/>
    </source>
</evidence>
<dbReference type="InterPro" id="IPR013130">
    <property type="entry name" value="Fe3_Rdtase_TM_dom"/>
</dbReference>
<dbReference type="Gene3D" id="3.40.50.80">
    <property type="entry name" value="Nucleotide-binding domain of ferredoxin-NADP reductase (FNR) module"/>
    <property type="match status" value="1"/>
</dbReference>
<dbReference type="GO" id="GO:0016020">
    <property type="term" value="C:membrane"/>
    <property type="evidence" value="ECO:0007669"/>
    <property type="project" value="UniProtKB-SubCell"/>
</dbReference>
<dbReference type="InterPro" id="IPR050415">
    <property type="entry name" value="MRET"/>
</dbReference>
<dbReference type="InterPro" id="IPR039261">
    <property type="entry name" value="FNR_nucleotide-bd"/>
</dbReference>
<feature type="transmembrane region" description="Helical" evidence="5">
    <location>
        <begin position="88"/>
        <end position="106"/>
    </location>
</feature>
<name>A0A8J7EY51_9CYAN</name>
<dbReference type="Gene3D" id="2.40.30.10">
    <property type="entry name" value="Translation factors"/>
    <property type="match status" value="1"/>
</dbReference>
<evidence type="ECO:0000313" key="7">
    <source>
        <dbReference type="EMBL" id="MBE9211948.1"/>
    </source>
</evidence>
<sequence length="447" mass="50900">MRSLLMKNPVIIGASWIGAYLVIILLPLLILLLYPPTPSDVRSVWLEFSAALGFIGLAMMAMQFALTARINRVEASYGVDLILQFHRYTSIVAFFFILVHPIIVFIDNPETLQLLNFIQAPWRARMAVIATLALIAIIITSIWRKKLNIPYEPWRIAHGILAVIIIGFGLGHVLGVGNYLGLFWKAVIWTGIAIAALWLLIYVRLVKPYFMQKKPYLVEAAIPQRGDVWNLVLRPRGHEGLHFQPGQFAWLTLEISPFRMREHPFSLASSAEHPDRIEFGIKALGDFTTTIKDVKPGTKAFLDGPYGVFTTDRYENTAGFVFIAGGIGITPMMSMLLTLAERQDDRPILLIYASKTWEDITYREEIEALKDKLDLTVIHVLREASEDWSGETGYVDKELLERYIPKRRGSRNYFICAVPKMMDQVERALHDLEVPVTHIHMEHYNLV</sequence>
<dbReference type="AlphaFoldDB" id="A0A8J7EY51"/>
<evidence type="ECO:0000256" key="3">
    <source>
        <dbReference type="ARBA" id="ARBA00022989"/>
    </source>
</evidence>
<comment type="subcellular location">
    <subcellularLocation>
        <location evidence="1">Membrane</location>
        <topology evidence="1">Multi-pass membrane protein</topology>
    </subcellularLocation>
</comment>
<dbReference type="SFLD" id="SFLDG01168">
    <property type="entry name" value="Ferric_reductase_subgroup_(FRE"/>
    <property type="match status" value="1"/>
</dbReference>
<dbReference type="InterPro" id="IPR017927">
    <property type="entry name" value="FAD-bd_FR_type"/>
</dbReference>
<keyword evidence="8" id="KW-1185">Reference proteome</keyword>
<keyword evidence="3 5" id="KW-1133">Transmembrane helix</keyword>
<feature type="domain" description="FAD-binding FR-type" evidence="6">
    <location>
        <begin position="211"/>
        <end position="312"/>
    </location>
</feature>
<dbReference type="CDD" id="cd06198">
    <property type="entry name" value="FNR_like_3"/>
    <property type="match status" value="1"/>
</dbReference>
<comment type="caution">
    <text evidence="7">The sequence shown here is derived from an EMBL/GenBank/DDBJ whole genome shotgun (WGS) entry which is preliminary data.</text>
</comment>
<dbReference type="Proteomes" id="UP000620559">
    <property type="component" value="Unassembled WGS sequence"/>
</dbReference>
<dbReference type="InterPro" id="IPR013112">
    <property type="entry name" value="FAD-bd_8"/>
</dbReference>
<dbReference type="Pfam" id="PF08022">
    <property type="entry name" value="FAD_binding_8"/>
    <property type="match status" value="1"/>
</dbReference>
<dbReference type="PANTHER" id="PTHR47354:SF5">
    <property type="entry name" value="PROTEIN RFBI"/>
    <property type="match status" value="1"/>
</dbReference>
<feature type="transmembrane region" description="Helical" evidence="5">
    <location>
        <begin position="126"/>
        <end position="144"/>
    </location>
</feature>
<dbReference type="Pfam" id="PF01794">
    <property type="entry name" value="Ferric_reduct"/>
    <property type="match status" value="1"/>
</dbReference>
<feature type="transmembrane region" description="Helical" evidence="5">
    <location>
        <begin position="320"/>
        <end position="340"/>
    </location>
</feature>
<keyword evidence="4 5" id="KW-0472">Membrane</keyword>
<keyword evidence="2 5" id="KW-0812">Transmembrane</keyword>
<dbReference type="InterPro" id="IPR001433">
    <property type="entry name" value="OxRdtase_FAD/NAD-bd"/>
</dbReference>
<evidence type="ECO:0000259" key="6">
    <source>
        <dbReference type="PROSITE" id="PS51384"/>
    </source>
</evidence>
<evidence type="ECO:0000313" key="8">
    <source>
        <dbReference type="Proteomes" id="UP000620559"/>
    </source>
</evidence>
<feature type="transmembrane region" description="Helical" evidence="5">
    <location>
        <begin position="186"/>
        <end position="205"/>
    </location>
</feature>
<dbReference type="PANTHER" id="PTHR47354">
    <property type="entry name" value="NADH OXIDOREDUCTASE HCR"/>
    <property type="match status" value="1"/>
</dbReference>
<dbReference type="PROSITE" id="PS51384">
    <property type="entry name" value="FAD_FR"/>
    <property type="match status" value="1"/>
</dbReference>